<feature type="compositionally biased region" description="Polar residues" evidence="1">
    <location>
        <begin position="272"/>
        <end position="300"/>
    </location>
</feature>
<dbReference type="EMBL" id="CP093344">
    <property type="protein sequence ID" value="WOG88700.1"/>
    <property type="molecule type" value="Genomic_DNA"/>
</dbReference>
<evidence type="ECO:0000313" key="3">
    <source>
        <dbReference type="Proteomes" id="UP000077755"/>
    </source>
</evidence>
<feature type="region of interest" description="Disordered" evidence="1">
    <location>
        <begin position="317"/>
        <end position="378"/>
    </location>
</feature>
<dbReference type="PANTHER" id="PTHR47067:SF16">
    <property type="entry name" value="TPX2 (TARGETING PROTEIN FOR XKLP2) PROTEIN FAMILY"/>
    <property type="match status" value="1"/>
</dbReference>
<dbReference type="InterPro" id="IPR044216">
    <property type="entry name" value="WDL7"/>
</dbReference>
<evidence type="ECO:0008006" key="4">
    <source>
        <dbReference type="Google" id="ProtNLM"/>
    </source>
</evidence>
<accession>A0AAF0WEZ5</accession>
<name>A0AAF0WEZ5_DAUCS</name>
<reference evidence="2" key="1">
    <citation type="journal article" date="2016" name="Nat. Genet.">
        <title>A high-quality carrot genome assembly provides new insights into carotenoid accumulation and asterid genome evolution.</title>
        <authorList>
            <person name="Iorizzo M."/>
            <person name="Ellison S."/>
            <person name="Senalik D."/>
            <person name="Zeng P."/>
            <person name="Satapoomin P."/>
            <person name="Huang J."/>
            <person name="Bowman M."/>
            <person name="Iovene M."/>
            <person name="Sanseverino W."/>
            <person name="Cavagnaro P."/>
            <person name="Yildiz M."/>
            <person name="Macko-Podgorni A."/>
            <person name="Moranska E."/>
            <person name="Grzebelus E."/>
            <person name="Grzebelus D."/>
            <person name="Ashrafi H."/>
            <person name="Zheng Z."/>
            <person name="Cheng S."/>
            <person name="Spooner D."/>
            <person name="Van Deynze A."/>
            <person name="Simon P."/>
        </authorList>
    </citation>
    <scope>NUCLEOTIDE SEQUENCE</scope>
    <source>
        <tissue evidence="2">Leaf</tissue>
    </source>
</reference>
<evidence type="ECO:0000313" key="2">
    <source>
        <dbReference type="EMBL" id="WOG88700.1"/>
    </source>
</evidence>
<evidence type="ECO:0000256" key="1">
    <source>
        <dbReference type="SAM" id="MobiDB-lite"/>
    </source>
</evidence>
<feature type="compositionally biased region" description="Basic and acidic residues" evidence="1">
    <location>
        <begin position="317"/>
        <end position="331"/>
    </location>
</feature>
<gene>
    <name evidence="2" type="ORF">DCAR_0207935</name>
</gene>
<dbReference type="Proteomes" id="UP000077755">
    <property type="component" value="Chromosome 2"/>
</dbReference>
<keyword evidence="3" id="KW-1185">Reference proteome</keyword>
<feature type="region of interest" description="Disordered" evidence="1">
    <location>
        <begin position="269"/>
        <end position="300"/>
    </location>
</feature>
<dbReference type="PANTHER" id="PTHR47067">
    <property type="entry name" value="TPX2 (TARGETING PROTEIN FOR XKLP2) PROTEIN FAMILY-RELATED"/>
    <property type="match status" value="1"/>
</dbReference>
<organism evidence="2 3">
    <name type="scientific">Daucus carota subsp. sativus</name>
    <name type="common">Carrot</name>
    <dbReference type="NCBI Taxonomy" id="79200"/>
    <lineage>
        <taxon>Eukaryota</taxon>
        <taxon>Viridiplantae</taxon>
        <taxon>Streptophyta</taxon>
        <taxon>Embryophyta</taxon>
        <taxon>Tracheophyta</taxon>
        <taxon>Spermatophyta</taxon>
        <taxon>Magnoliopsida</taxon>
        <taxon>eudicotyledons</taxon>
        <taxon>Gunneridae</taxon>
        <taxon>Pentapetalae</taxon>
        <taxon>asterids</taxon>
        <taxon>campanulids</taxon>
        <taxon>Apiales</taxon>
        <taxon>Apiaceae</taxon>
        <taxon>Apioideae</taxon>
        <taxon>Scandiceae</taxon>
        <taxon>Daucinae</taxon>
        <taxon>Daucus</taxon>
        <taxon>Daucus sect. Daucus</taxon>
    </lineage>
</organism>
<dbReference type="AlphaFoldDB" id="A0AAF0WEZ5"/>
<feature type="region of interest" description="Disordered" evidence="1">
    <location>
        <begin position="169"/>
        <end position="220"/>
    </location>
</feature>
<proteinExistence type="predicted"/>
<feature type="compositionally biased region" description="Basic and acidic residues" evidence="1">
    <location>
        <begin position="357"/>
        <end position="367"/>
    </location>
</feature>
<reference evidence="2" key="2">
    <citation type="submission" date="2022-03" db="EMBL/GenBank/DDBJ databases">
        <title>Draft title - Genomic analysis of global carrot germplasm unveils the trajectory of domestication and the origin of high carotenoid orange carrot.</title>
        <authorList>
            <person name="Iorizzo M."/>
            <person name="Ellison S."/>
            <person name="Senalik D."/>
            <person name="Macko-Podgorni A."/>
            <person name="Grzebelus D."/>
            <person name="Bostan H."/>
            <person name="Rolling W."/>
            <person name="Curaba J."/>
            <person name="Simon P."/>
        </authorList>
    </citation>
    <scope>NUCLEOTIDE SEQUENCE</scope>
    <source>
        <tissue evidence="2">Leaf</tissue>
    </source>
</reference>
<protein>
    <recommendedName>
        <fullName evidence="4">TPX2 C-terminal domain-containing protein</fullName>
    </recommendedName>
</protein>
<sequence>MEDSSSPCIARTYSQPISYANQEEHCYRALTPSYSFGRYESDLEWGKWSCFSQNRCLEEVQKLSKPGTVAAMKAYFEARYKRVANKKSSVVPSYQQNQQNEVPRDFDDTSVMKFHKKSQMVSDSAKFSKTVFCYVTEKNDLVAGCSYDMGNALEEGEVTASITRKSASAPSKASIFGGTSKLRAPIAPRKKNNSTPNSDKAARDATVKRPPPLDSLHKPLSYDSCASEAKKTSSPILDSIRNLRIIKSFGKSSKDSRTKHALTRERVHGEATCNSETPHQENISCVQSSTAGRTNPSSTVLSSLSFQCDERGARHKEKLENKLNMKGKEKAQLQTKSKSHSPEVGRKPAPRQGQESDSARPRLESLAKKQLKVCYRKE</sequence>